<dbReference type="AlphaFoldDB" id="A0AAX6DTH5"/>
<reference evidence="2" key="2">
    <citation type="submission" date="2023-04" db="EMBL/GenBank/DDBJ databases">
        <authorList>
            <person name="Bruccoleri R.E."/>
            <person name="Oakeley E.J."/>
            <person name="Faust A.-M."/>
            <person name="Dessus-Babus S."/>
            <person name="Altorfer M."/>
            <person name="Burckhardt D."/>
            <person name="Oertli M."/>
            <person name="Naumann U."/>
            <person name="Petersen F."/>
            <person name="Wong J."/>
        </authorList>
    </citation>
    <scope>NUCLEOTIDE SEQUENCE</scope>
    <source>
        <strain evidence="2">GSM-AAB239-AS_SAM_17_03QT</strain>
        <tissue evidence="2">Leaf</tissue>
    </source>
</reference>
<evidence type="ECO:0000256" key="1">
    <source>
        <dbReference type="SAM" id="MobiDB-lite"/>
    </source>
</evidence>
<accession>A0AAX6DTH5</accession>
<feature type="region of interest" description="Disordered" evidence="1">
    <location>
        <begin position="1"/>
        <end position="32"/>
    </location>
</feature>
<name>A0AAX6DTH5_IRIPA</name>
<comment type="caution">
    <text evidence="2">The sequence shown here is derived from an EMBL/GenBank/DDBJ whole genome shotgun (WGS) entry which is preliminary data.</text>
</comment>
<keyword evidence="3" id="KW-1185">Reference proteome</keyword>
<evidence type="ECO:0000313" key="2">
    <source>
        <dbReference type="EMBL" id="KAJ6795122.1"/>
    </source>
</evidence>
<gene>
    <name evidence="2" type="ORF">M6B38_227185</name>
</gene>
<dbReference type="Proteomes" id="UP001140949">
    <property type="component" value="Unassembled WGS sequence"/>
</dbReference>
<feature type="compositionally biased region" description="Low complexity" evidence="1">
    <location>
        <begin position="1"/>
        <end position="25"/>
    </location>
</feature>
<proteinExistence type="predicted"/>
<dbReference type="EMBL" id="JANAVB010042018">
    <property type="protein sequence ID" value="KAJ6795122.1"/>
    <property type="molecule type" value="Genomic_DNA"/>
</dbReference>
<protein>
    <submittedName>
        <fullName evidence="2">Pentatricopeptide repeat-containing protein isoform X1</fullName>
    </submittedName>
</protein>
<sequence length="93" mass="10033">MTSPSSTPSPNPTSSSTTSSSRPTPTIGPPLSASLSLLHRMRRHHQPPSHPDKYTVSFFSSSLHSVPNSPSALLYIVLRSAMGWTPTYSSVRL</sequence>
<reference evidence="2" key="1">
    <citation type="journal article" date="2023" name="GigaByte">
        <title>Genome assembly of the bearded iris, Iris pallida Lam.</title>
        <authorList>
            <person name="Bruccoleri R.E."/>
            <person name="Oakeley E.J."/>
            <person name="Faust A.M.E."/>
            <person name="Altorfer M."/>
            <person name="Dessus-Babus S."/>
            <person name="Burckhardt D."/>
            <person name="Oertli M."/>
            <person name="Naumann U."/>
            <person name="Petersen F."/>
            <person name="Wong J."/>
        </authorList>
    </citation>
    <scope>NUCLEOTIDE SEQUENCE</scope>
    <source>
        <strain evidence="2">GSM-AAB239-AS_SAM_17_03QT</strain>
    </source>
</reference>
<organism evidence="2 3">
    <name type="scientific">Iris pallida</name>
    <name type="common">Sweet iris</name>
    <dbReference type="NCBI Taxonomy" id="29817"/>
    <lineage>
        <taxon>Eukaryota</taxon>
        <taxon>Viridiplantae</taxon>
        <taxon>Streptophyta</taxon>
        <taxon>Embryophyta</taxon>
        <taxon>Tracheophyta</taxon>
        <taxon>Spermatophyta</taxon>
        <taxon>Magnoliopsida</taxon>
        <taxon>Liliopsida</taxon>
        <taxon>Asparagales</taxon>
        <taxon>Iridaceae</taxon>
        <taxon>Iridoideae</taxon>
        <taxon>Irideae</taxon>
        <taxon>Iris</taxon>
    </lineage>
</organism>
<evidence type="ECO:0000313" key="3">
    <source>
        <dbReference type="Proteomes" id="UP001140949"/>
    </source>
</evidence>